<feature type="region of interest" description="Disordered" evidence="1">
    <location>
        <begin position="232"/>
        <end position="253"/>
    </location>
</feature>
<sequence length="757" mass="81406">MNATPPRAADRDQIARFVDVLFRYAEDGSYVSLRAFYDDANQVFDIRAHRLTADRSSLIDDACNLVTRAAQSSRPVVFAPPIATLSNDRGATEADLHNGLCLSVECDSQPDVARQRLEHLLGPATVVVASGGDWPDPTTGELQPKVHLHWRLTEPTSDPASHAQLKRCRAMAKDLVGGDATSNPMVHPMRWPGSWHRKSSPRLCRIVTEAENELDLADAEQRLREAWDIFNASRPQSQGGQEEEPKKGEARDSRELVRAITTGSDYHAPIAALAMRYLKGGMTDAQVVLTLQGLMLAVPEAVRDVKDGVVHPLRWLSRYNDIPRAVSTARAEIEADKAKAASDDMFGSARIGGFRLDAMTAGAPPVQEFLLAPLMPLGKVGLIFGAGGIGKSLVALALCLLVAIRGRFGEVALGGFSILGGQVPLEAAGASVFLTLEDDTAEIHRRVAALDPQGQREDAPCFVIPAVDVLSLDPALVVPDGRAAKLTALATDGLDRLLCNIEQLSGREVRLLVLDPAGDFMNADENDATFVKVLMRHLRAVAARHGCTIILVGHVAKGIDVDNPTMRGSSAWIANSRFAYALWAPAPAEAERLAKQIQEPAEGLVCGKLVKANHAGAPIGIAKLFLRQKHTGHLVDVSNRTRQGAVDNQELLKLLVDACAESAAAAMPYSYSGVAGLWTHRADLPEALSSLTKRRLEELGTLALESGALVKARTTWSQGAPKYLDVPDGPLAKGVGEEMFQGSRAEAIAQYRARKAG</sequence>
<name>A0ABS5ECI2_9PROT</name>
<reference evidence="3" key="1">
    <citation type="journal article" date="2021" name="Syst. Appl. Microbiol.">
        <title>Roseomonas hellenica sp. nov., isolated from roots of wild-growing Alkanna tinctoria.</title>
        <authorList>
            <person name="Rat A."/>
            <person name="Naranjo H.D."/>
            <person name="Lebbe L."/>
            <person name="Cnockaert M."/>
            <person name="Krigas N."/>
            <person name="Grigoriadou K."/>
            <person name="Maloupa E."/>
            <person name="Willems A."/>
        </authorList>
    </citation>
    <scope>NUCLEOTIDE SEQUENCE [LARGE SCALE GENOMIC DNA]</scope>
    <source>
        <strain evidence="3">LMG 31159</strain>
    </source>
</reference>
<keyword evidence="3" id="KW-1185">Reference proteome</keyword>
<dbReference type="RefSeq" id="WP_211866113.1">
    <property type="nucleotide sequence ID" value="NZ_JAAEDI010000003.1"/>
</dbReference>
<evidence type="ECO:0000313" key="2">
    <source>
        <dbReference type="EMBL" id="MBR0648733.1"/>
    </source>
</evidence>
<dbReference type="Proteomes" id="UP000698752">
    <property type="component" value="Unassembled WGS sequence"/>
</dbReference>
<feature type="compositionally biased region" description="Basic and acidic residues" evidence="1">
    <location>
        <begin position="243"/>
        <end position="253"/>
    </location>
</feature>
<comment type="caution">
    <text evidence="2">The sequence shown here is derived from an EMBL/GenBank/DDBJ whole genome shotgun (WGS) entry which is preliminary data.</text>
</comment>
<dbReference type="Pfam" id="PF13481">
    <property type="entry name" value="AAA_25"/>
    <property type="match status" value="1"/>
</dbReference>
<dbReference type="SUPFAM" id="SSF52540">
    <property type="entry name" value="P-loop containing nucleoside triphosphate hydrolases"/>
    <property type="match status" value="1"/>
</dbReference>
<evidence type="ECO:0000256" key="1">
    <source>
        <dbReference type="SAM" id="MobiDB-lite"/>
    </source>
</evidence>
<dbReference type="Gene3D" id="3.40.50.300">
    <property type="entry name" value="P-loop containing nucleotide triphosphate hydrolases"/>
    <property type="match status" value="1"/>
</dbReference>
<accession>A0ABS5ECI2</accession>
<evidence type="ECO:0000313" key="3">
    <source>
        <dbReference type="Proteomes" id="UP000698752"/>
    </source>
</evidence>
<proteinExistence type="predicted"/>
<dbReference type="EMBL" id="JAAEDI010000003">
    <property type="protein sequence ID" value="MBR0648733.1"/>
    <property type="molecule type" value="Genomic_DNA"/>
</dbReference>
<gene>
    <name evidence="2" type="ORF">GXW78_03610</name>
</gene>
<protein>
    <submittedName>
        <fullName evidence="2">AAA family ATPase</fullName>
    </submittedName>
</protein>
<organism evidence="2 3">
    <name type="scientific">Neoroseomonas terrae</name>
    <dbReference type="NCBI Taxonomy" id="424799"/>
    <lineage>
        <taxon>Bacteria</taxon>
        <taxon>Pseudomonadati</taxon>
        <taxon>Pseudomonadota</taxon>
        <taxon>Alphaproteobacteria</taxon>
        <taxon>Acetobacterales</taxon>
        <taxon>Acetobacteraceae</taxon>
        <taxon>Neoroseomonas</taxon>
    </lineage>
</organism>
<dbReference type="InterPro" id="IPR027417">
    <property type="entry name" value="P-loop_NTPase"/>
</dbReference>